<organism evidence="2 3">
    <name type="scientific">Paraburkholderia polaris</name>
    <dbReference type="NCBI Taxonomy" id="2728848"/>
    <lineage>
        <taxon>Bacteria</taxon>
        <taxon>Pseudomonadati</taxon>
        <taxon>Pseudomonadota</taxon>
        <taxon>Betaproteobacteria</taxon>
        <taxon>Burkholderiales</taxon>
        <taxon>Burkholderiaceae</taxon>
        <taxon>Paraburkholderia</taxon>
    </lineage>
</organism>
<comment type="caution">
    <text evidence="2">The sequence shown here is derived from an EMBL/GenBank/DDBJ whole genome shotgun (WGS) entry which is preliminary data.</text>
</comment>
<dbReference type="Proteomes" id="UP000544134">
    <property type="component" value="Unassembled WGS sequence"/>
</dbReference>
<dbReference type="InterPro" id="IPR018927">
    <property type="entry name" value="Pilus_synth_Q_C"/>
</dbReference>
<dbReference type="Pfam" id="PF10671">
    <property type="entry name" value="TcpQ"/>
    <property type="match status" value="1"/>
</dbReference>
<accession>A0A848IPH7</accession>
<dbReference type="Gene3D" id="3.55.50.70">
    <property type="match status" value="1"/>
</dbReference>
<protein>
    <submittedName>
        <fullName evidence="2">Pilus assembly protein</fullName>
    </submittedName>
</protein>
<proteinExistence type="predicted"/>
<sequence>MPAATELGHTFELQAGLSLEQQLQSWAHDAGWTLTWNLTDDWVVPGNKSYGTDFAQAAQQVIEQAANNGADIRADLYSGNRSLVVHQAGAVR</sequence>
<dbReference type="AlphaFoldDB" id="A0A848IPH7"/>
<evidence type="ECO:0000313" key="2">
    <source>
        <dbReference type="EMBL" id="NMM03150.1"/>
    </source>
</evidence>
<name>A0A848IPH7_9BURK</name>
<evidence type="ECO:0000259" key="1">
    <source>
        <dbReference type="Pfam" id="PF10671"/>
    </source>
</evidence>
<feature type="domain" description="Toxin co-regulated pilus biosynthesis protein Q C-terminal" evidence="1">
    <location>
        <begin position="10"/>
        <end position="86"/>
    </location>
</feature>
<reference evidence="2 3" key="1">
    <citation type="submission" date="2020-04" db="EMBL/GenBank/DDBJ databases">
        <title>Paraburkholderia sp. RP-4-7 isolated from soil.</title>
        <authorList>
            <person name="Dahal R.H."/>
        </authorList>
    </citation>
    <scope>NUCLEOTIDE SEQUENCE [LARGE SCALE GENOMIC DNA]</scope>
    <source>
        <strain evidence="2 3">RP-4-7</strain>
    </source>
</reference>
<dbReference type="EMBL" id="JABBGJ010000049">
    <property type="protein sequence ID" value="NMM03150.1"/>
    <property type="molecule type" value="Genomic_DNA"/>
</dbReference>
<keyword evidence="3" id="KW-1185">Reference proteome</keyword>
<gene>
    <name evidence="2" type="ORF">HHL24_35260</name>
</gene>
<evidence type="ECO:0000313" key="3">
    <source>
        <dbReference type="Proteomes" id="UP000544134"/>
    </source>
</evidence>